<evidence type="ECO:0000256" key="1">
    <source>
        <dbReference type="ARBA" id="ARBA00023157"/>
    </source>
</evidence>
<name>A0A7S0AZY3_9STRA</name>
<feature type="region of interest" description="Disordered" evidence="2">
    <location>
        <begin position="337"/>
        <end position="361"/>
    </location>
</feature>
<evidence type="ECO:0000313" key="5">
    <source>
        <dbReference type="EMBL" id="CAD8378764.1"/>
    </source>
</evidence>
<sequence length="431" mass="46892">MTRTCTIESRCQDLADEKMKALGSMMLGDPELTCASGASKMYCGFSEPFKTACPVSCGLCDEESPRNMEEYKAISTFYHGHVSAKEMYMTLLPKDSDEAIDLKSRSIWSYDDQGGYDLDNVVLRPGDKIQTTCVYDSRERDSITRFDLATYDEMCLNTITTIMPLPEVVQGGLSLANEIEIRGFRCSTSKDGDIWLGELSEEEDARDIMNLHPLKDNECSFPTGIFTLSGVPTQDMRCNGSIVKSDEGMCSDIEGAFLLPVINAGHSCQGGSFDMKDSNDGTTEEQCVSGGGVWTAYNCGEADNFLLNNPIASDPEVRQFLKEYWWQPKCCIGGTKGNGSVDPEAEENPFSEDSSTKDSGSNVGGIVGGVIGALAGVIVAIAAYFVVVKKKRRAGCQQASNGASCKNEERSKSIAATRRITAFDDELDTNL</sequence>
<dbReference type="AlphaFoldDB" id="A0A7S0AZY3"/>
<keyword evidence="1" id="KW-1015">Disulfide bond</keyword>
<proteinExistence type="predicted"/>
<dbReference type="InterPro" id="IPR014784">
    <property type="entry name" value="Cu2_ascorb_mOase-like_C"/>
</dbReference>
<keyword evidence="3" id="KW-1133">Transmembrane helix</keyword>
<keyword evidence="3" id="KW-0472">Membrane</keyword>
<dbReference type="EMBL" id="HBEJ01017455">
    <property type="protein sequence ID" value="CAD8378764.1"/>
    <property type="molecule type" value="Transcribed_RNA"/>
</dbReference>
<dbReference type="InterPro" id="IPR024548">
    <property type="entry name" value="Cu2_monoox_C"/>
</dbReference>
<dbReference type="GO" id="GO:0016715">
    <property type="term" value="F:oxidoreductase activity, acting on paired donors, with incorporation or reduction of molecular oxygen, reduced ascorbate as one donor, and incorporation of one atom of oxygen"/>
    <property type="evidence" value="ECO:0007669"/>
    <property type="project" value="InterPro"/>
</dbReference>
<gene>
    <name evidence="5" type="ORF">MPOL1434_LOCUS10199</name>
</gene>
<reference evidence="5" key="1">
    <citation type="submission" date="2021-01" db="EMBL/GenBank/DDBJ databases">
        <authorList>
            <person name="Corre E."/>
            <person name="Pelletier E."/>
            <person name="Niang G."/>
            <person name="Scheremetjew M."/>
            <person name="Finn R."/>
            <person name="Kale V."/>
            <person name="Holt S."/>
            <person name="Cochrane G."/>
            <person name="Meng A."/>
            <person name="Brown T."/>
            <person name="Cohen L."/>
        </authorList>
    </citation>
    <scope>NUCLEOTIDE SEQUENCE</scope>
    <source>
        <strain evidence="5">CCMP3303</strain>
    </source>
</reference>
<organism evidence="5">
    <name type="scientific">Minutocellus polymorphus</name>
    <dbReference type="NCBI Taxonomy" id="265543"/>
    <lineage>
        <taxon>Eukaryota</taxon>
        <taxon>Sar</taxon>
        <taxon>Stramenopiles</taxon>
        <taxon>Ochrophyta</taxon>
        <taxon>Bacillariophyta</taxon>
        <taxon>Mediophyceae</taxon>
        <taxon>Cymatosirophycidae</taxon>
        <taxon>Cymatosirales</taxon>
        <taxon>Cymatosiraceae</taxon>
        <taxon>Minutocellus</taxon>
    </lineage>
</organism>
<feature type="domain" description="Copper type II ascorbate-dependent monooxygenase C-terminal" evidence="4">
    <location>
        <begin position="58"/>
        <end position="159"/>
    </location>
</feature>
<dbReference type="Gene3D" id="2.60.120.230">
    <property type="match status" value="1"/>
</dbReference>
<protein>
    <recommendedName>
        <fullName evidence="4">Copper type II ascorbate-dependent monooxygenase C-terminal domain-containing protein</fullName>
    </recommendedName>
</protein>
<feature type="compositionally biased region" description="Polar residues" evidence="2">
    <location>
        <begin position="351"/>
        <end position="361"/>
    </location>
</feature>
<dbReference type="InterPro" id="IPR008977">
    <property type="entry name" value="PHM/PNGase_F_dom_sf"/>
</dbReference>
<dbReference type="Pfam" id="PF03712">
    <property type="entry name" value="Cu2_monoox_C"/>
    <property type="match status" value="1"/>
</dbReference>
<feature type="transmembrane region" description="Helical" evidence="3">
    <location>
        <begin position="363"/>
        <end position="387"/>
    </location>
</feature>
<evidence type="ECO:0000259" key="4">
    <source>
        <dbReference type="Pfam" id="PF03712"/>
    </source>
</evidence>
<dbReference type="SUPFAM" id="SSF49742">
    <property type="entry name" value="PHM/PNGase F"/>
    <property type="match status" value="1"/>
</dbReference>
<keyword evidence="3" id="KW-0812">Transmembrane</keyword>
<accession>A0A7S0AZY3</accession>
<evidence type="ECO:0000256" key="2">
    <source>
        <dbReference type="SAM" id="MobiDB-lite"/>
    </source>
</evidence>
<evidence type="ECO:0000256" key="3">
    <source>
        <dbReference type="SAM" id="Phobius"/>
    </source>
</evidence>